<gene>
    <name evidence="2" type="ORF">METZ01_LOCUS303488</name>
</gene>
<organism evidence="2">
    <name type="scientific">marine metagenome</name>
    <dbReference type="NCBI Taxonomy" id="408172"/>
    <lineage>
        <taxon>unclassified sequences</taxon>
        <taxon>metagenomes</taxon>
        <taxon>ecological metagenomes</taxon>
    </lineage>
</organism>
<feature type="region of interest" description="Disordered" evidence="1">
    <location>
        <begin position="1"/>
        <end position="24"/>
    </location>
</feature>
<dbReference type="AlphaFoldDB" id="A0A382MNU4"/>
<protein>
    <submittedName>
        <fullName evidence="2">Uncharacterized protein</fullName>
    </submittedName>
</protein>
<name>A0A382MNU4_9ZZZZ</name>
<feature type="non-terminal residue" evidence="2">
    <location>
        <position position="1"/>
    </location>
</feature>
<reference evidence="2" key="1">
    <citation type="submission" date="2018-05" db="EMBL/GenBank/DDBJ databases">
        <authorList>
            <person name="Lanie J.A."/>
            <person name="Ng W.-L."/>
            <person name="Kazmierczak K.M."/>
            <person name="Andrzejewski T.M."/>
            <person name="Davidsen T.M."/>
            <person name="Wayne K.J."/>
            <person name="Tettelin H."/>
            <person name="Glass J.I."/>
            <person name="Rusch D."/>
            <person name="Podicherti R."/>
            <person name="Tsui H.-C.T."/>
            <person name="Winkler M.E."/>
        </authorList>
    </citation>
    <scope>NUCLEOTIDE SEQUENCE</scope>
</reference>
<evidence type="ECO:0000256" key="1">
    <source>
        <dbReference type="SAM" id="MobiDB-lite"/>
    </source>
</evidence>
<dbReference type="EMBL" id="UINC01094954">
    <property type="protein sequence ID" value="SVC50634.1"/>
    <property type="molecule type" value="Genomic_DNA"/>
</dbReference>
<proteinExistence type="predicted"/>
<evidence type="ECO:0000313" key="2">
    <source>
        <dbReference type="EMBL" id="SVC50634.1"/>
    </source>
</evidence>
<sequence length="37" mass="4151">VEEPLALSLASNSQGSLPVSEKHTDSSRWYEGDFLDW</sequence>
<accession>A0A382MNU4</accession>